<dbReference type="InterPro" id="IPR042185">
    <property type="entry name" value="Serpin_sf_2"/>
</dbReference>
<evidence type="ECO:0000313" key="4">
    <source>
        <dbReference type="Proteomes" id="UP000053641"/>
    </source>
</evidence>
<dbReference type="GO" id="GO:0005615">
    <property type="term" value="C:extracellular space"/>
    <property type="evidence" value="ECO:0007669"/>
    <property type="project" value="InterPro"/>
</dbReference>
<reference evidence="3 4" key="1">
    <citation type="submission" date="2014-06" db="EMBL/GenBank/DDBJ databases">
        <title>Genome evolution of avian class.</title>
        <authorList>
            <person name="Zhang G."/>
            <person name="Li C."/>
        </authorList>
    </citation>
    <scope>NUCLEOTIDE SEQUENCE [LARGE SCALE GENOMIC DNA]</scope>
    <source>
        <strain evidence="3">BGI_N309</strain>
    </source>
</reference>
<dbReference type="Proteomes" id="UP000053641">
    <property type="component" value="Unassembled WGS sequence"/>
</dbReference>
<dbReference type="AlphaFoldDB" id="A0A099Z972"/>
<evidence type="ECO:0000313" key="3">
    <source>
        <dbReference type="EMBL" id="KGL78994.1"/>
    </source>
</evidence>
<dbReference type="InterPro" id="IPR023795">
    <property type="entry name" value="Serpin_CS"/>
</dbReference>
<dbReference type="EMBL" id="KL891709">
    <property type="protein sequence ID" value="KGL78994.1"/>
    <property type="molecule type" value="Genomic_DNA"/>
</dbReference>
<protein>
    <submittedName>
        <fullName evidence="3">Ovalbumin</fullName>
    </submittedName>
</protein>
<dbReference type="PROSITE" id="PS00284">
    <property type="entry name" value="SERPIN"/>
    <property type="match status" value="1"/>
</dbReference>
<dbReference type="Gene3D" id="3.30.497.10">
    <property type="entry name" value="Antithrombin, subunit I, domain 2"/>
    <property type="match status" value="1"/>
</dbReference>
<dbReference type="FunFam" id="2.30.39.10:FF:000001">
    <property type="entry name" value="Serpin family B member 2"/>
    <property type="match status" value="1"/>
</dbReference>
<proteinExistence type="inferred from homology"/>
<keyword evidence="4" id="KW-1185">Reference proteome</keyword>
<dbReference type="MEROPS" id="I04.958"/>
<evidence type="ECO:0000259" key="2">
    <source>
        <dbReference type="SMART" id="SM00093"/>
    </source>
</evidence>
<comment type="similarity">
    <text evidence="1">Belongs to the serpin family. Ov-serpin subfamily.</text>
</comment>
<feature type="non-terminal residue" evidence="3">
    <location>
        <position position="1"/>
    </location>
</feature>
<feature type="non-terminal residue" evidence="3">
    <location>
        <position position="229"/>
    </location>
</feature>
<accession>A0A099Z972</accession>
<dbReference type="PANTHER" id="PTHR11461">
    <property type="entry name" value="SERINE PROTEASE INHIBITOR, SERPIN"/>
    <property type="match status" value="1"/>
</dbReference>
<dbReference type="GO" id="GO:0004867">
    <property type="term" value="F:serine-type endopeptidase inhibitor activity"/>
    <property type="evidence" value="ECO:0007669"/>
    <property type="project" value="InterPro"/>
</dbReference>
<dbReference type="InterPro" id="IPR042178">
    <property type="entry name" value="Serpin_sf_1"/>
</dbReference>
<evidence type="ECO:0000256" key="1">
    <source>
        <dbReference type="ARBA" id="ARBA00006426"/>
    </source>
</evidence>
<dbReference type="Pfam" id="PF00079">
    <property type="entry name" value="Serpin"/>
    <property type="match status" value="1"/>
</dbReference>
<dbReference type="Gene3D" id="2.30.39.10">
    <property type="entry name" value="Alpha-1-antitrypsin, domain 1"/>
    <property type="match status" value="1"/>
</dbReference>
<dbReference type="STRING" id="94827.A0A099Z972"/>
<feature type="domain" description="Serpin" evidence="2">
    <location>
        <begin position="1"/>
        <end position="229"/>
    </location>
</feature>
<dbReference type="InterPro" id="IPR023796">
    <property type="entry name" value="Serpin_dom"/>
</dbReference>
<dbReference type="SUPFAM" id="SSF56574">
    <property type="entry name" value="Serpins"/>
    <property type="match status" value="1"/>
</dbReference>
<name>A0A099Z972_TINGU</name>
<sequence length="229" mass="25395">IRNMFLPGTVNSQSEMVLANAVSFKGMWENAFKDEDTQELPFRVSEQESKPVQMMYQVGSFRVATLAAEKVKILELPYSSRLLSMLVLVPDSIADMEQLEAIISHEKLNEWTSPNVMERKTVKVYFPRMKLGEKYNLTSAFISMGMTDVLSSSANLSGISAAQSLKMSEAIHGAYLEIYEAGSETGSSAGIQVDAASALEEVRVDRPFLFALKHIPRNTILLFGKCISP</sequence>
<gene>
    <name evidence="3" type="ORF">N309_12713</name>
</gene>
<dbReference type="InterPro" id="IPR036186">
    <property type="entry name" value="Serpin_sf"/>
</dbReference>
<dbReference type="InterPro" id="IPR000215">
    <property type="entry name" value="Serpin_fam"/>
</dbReference>
<dbReference type="PANTHER" id="PTHR11461:SF186">
    <property type="entry name" value="SERPIN B4"/>
    <property type="match status" value="1"/>
</dbReference>
<dbReference type="SMART" id="SM00093">
    <property type="entry name" value="SERPIN"/>
    <property type="match status" value="1"/>
</dbReference>
<organism evidence="3 4">
    <name type="scientific">Tinamus guttatus</name>
    <name type="common">White-throated tinamou</name>
    <dbReference type="NCBI Taxonomy" id="94827"/>
    <lineage>
        <taxon>Eukaryota</taxon>
        <taxon>Metazoa</taxon>
        <taxon>Chordata</taxon>
        <taxon>Craniata</taxon>
        <taxon>Vertebrata</taxon>
        <taxon>Euteleostomi</taxon>
        <taxon>Archelosauria</taxon>
        <taxon>Archosauria</taxon>
        <taxon>Dinosauria</taxon>
        <taxon>Saurischia</taxon>
        <taxon>Theropoda</taxon>
        <taxon>Coelurosauria</taxon>
        <taxon>Aves</taxon>
        <taxon>Palaeognathae</taxon>
        <taxon>Tinamiformes</taxon>
        <taxon>Tinamidae</taxon>
        <taxon>Tinamus</taxon>
    </lineage>
</organism>